<dbReference type="Proteomes" id="UP001237642">
    <property type="component" value="Unassembled WGS sequence"/>
</dbReference>
<evidence type="ECO:0000313" key="5">
    <source>
        <dbReference type="Proteomes" id="UP001237642"/>
    </source>
</evidence>
<dbReference type="Pfam" id="PF02458">
    <property type="entry name" value="Transferase"/>
    <property type="match status" value="1"/>
</dbReference>
<protein>
    <submittedName>
        <fullName evidence="4">Uncharacterized protein</fullName>
    </submittedName>
</protein>
<keyword evidence="5" id="KW-1185">Reference proteome</keyword>
<evidence type="ECO:0000256" key="2">
    <source>
        <dbReference type="ARBA" id="ARBA00022679"/>
    </source>
</evidence>
<evidence type="ECO:0000256" key="1">
    <source>
        <dbReference type="ARBA" id="ARBA00009861"/>
    </source>
</evidence>
<keyword evidence="2" id="KW-0808">Transferase</keyword>
<accession>A0AAD8N0L0</accession>
<evidence type="ECO:0000256" key="3">
    <source>
        <dbReference type="ARBA" id="ARBA00023315"/>
    </source>
</evidence>
<dbReference type="AlphaFoldDB" id="A0AAD8N0L0"/>
<dbReference type="PANTHER" id="PTHR31623">
    <property type="entry name" value="F21J9.9"/>
    <property type="match status" value="1"/>
</dbReference>
<dbReference type="Gene3D" id="3.30.559.10">
    <property type="entry name" value="Chloramphenicol acetyltransferase-like domain"/>
    <property type="match status" value="1"/>
</dbReference>
<name>A0AAD8N0L0_9APIA</name>
<keyword evidence="3" id="KW-0012">Acyltransferase</keyword>
<evidence type="ECO:0000313" key="4">
    <source>
        <dbReference type="EMBL" id="KAK1392164.1"/>
    </source>
</evidence>
<dbReference type="PANTHER" id="PTHR31623:SF17">
    <property type="entry name" value="F21J9.9"/>
    <property type="match status" value="1"/>
</dbReference>
<sequence length="198" mass="21297">MVVQIVSKENIIPTAPTPDSLKIFKPFPRGSSSEVENPSFIVPSLFPQIPSLSFKVPLSFSRIKFVSRRFVFDGLKIAALKAQTKTLTSGGESTQFEVVAALLWKCVAKAACKSNDSSLGNPSNLGVSINLRGKKGVPKNCVGNLVWPGLAQCKLSPELGHKTLVDKIKKCKAEISDDFVEAVKGDAGTEILLKLQKG</sequence>
<dbReference type="EMBL" id="JAUIZM010000003">
    <property type="protein sequence ID" value="KAK1392164.1"/>
    <property type="molecule type" value="Genomic_DNA"/>
</dbReference>
<comment type="similarity">
    <text evidence="1">Belongs to the plant acyltransferase family.</text>
</comment>
<organism evidence="4 5">
    <name type="scientific">Heracleum sosnowskyi</name>
    <dbReference type="NCBI Taxonomy" id="360622"/>
    <lineage>
        <taxon>Eukaryota</taxon>
        <taxon>Viridiplantae</taxon>
        <taxon>Streptophyta</taxon>
        <taxon>Embryophyta</taxon>
        <taxon>Tracheophyta</taxon>
        <taxon>Spermatophyta</taxon>
        <taxon>Magnoliopsida</taxon>
        <taxon>eudicotyledons</taxon>
        <taxon>Gunneridae</taxon>
        <taxon>Pentapetalae</taxon>
        <taxon>asterids</taxon>
        <taxon>campanulids</taxon>
        <taxon>Apiales</taxon>
        <taxon>Apiaceae</taxon>
        <taxon>Apioideae</taxon>
        <taxon>apioid superclade</taxon>
        <taxon>Tordylieae</taxon>
        <taxon>Tordyliinae</taxon>
        <taxon>Heracleum</taxon>
    </lineage>
</organism>
<proteinExistence type="inferred from homology"/>
<reference evidence="4" key="1">
    <citation type="submission" date="2023-02" db="EMBL/GenBank/DDBJ databases">
        <title>Genome of toxic invasive species Heracleum sosnowskyi carries increased number of genes despite the absence of recent whole-genome duplications.</title>
        <authorList>
            <person name="Schelkunov M."/>
            <person name="Shtratnikova V."/>
            <person name="Makarenko M."/>
            <person name="Klepikova A."/>
            <person name="Omelchenko D."/>
            <person name="Novikova G."/>
            <person name="Obukhova E."/>
            <person name="Bogdanov V."/>
            <person name="Penin A."/>
            <person name="Logacheva M."/>
        </authorList>
    </citation>
    <scope>NUCLEOTIDE SEQUENCE</scope>
    <source>
        <strain evidence="4">Hsosn_3</strain>
        <tissue evidence="4">Leaf</tissue>
    </source>
</reference>
<reference evidence="4" key="2">
    <citation type="submission" date="2023-05" db="EMBL/GenBank/DDBJ databases">
        <authorList>
            <person name="Schelkunov M.I."/>
        </authorList>
    </citation>
    <scope>NUCLEOTIDE SEQUENCE</scope>
    <source>
        <strain evidence="4">Hsosn_3</strain>
        <tissue evidence="4">Leaf</tissue>
    </source>
</reference>
<comment type="caution">
    <text evidence="4">The sequence shown here is derived from an EMBL/GenBank/DDBJ whole genome shotgun (WGS) entry which is preliminary data.</text>
</comment>
<dbReference type="GO" id="GO:0016746">
    <property type="term" value="F:acyltransferase activity"/>
    <property type="evidence" value="ECO:0007669"/>
    <property type="project" value="UniProtKB-KW"/>
</dbReference>
<dbReference type="InterPro" id="IPR023213">
    <property type="entry name" value="CAT-like_dom_sf"/>
</dbReference>
<gene>
    <name evidence="4" type="ORF">POM88_011220</name>
</gene>